<dbReference type="Gene3D" id="1.20.1560.10">
    <property type="entry name" value="ABC transporter type 1, transmembrane domain"/>
    <property type="match status" value="1"/>
</dbReference>
<name>A0A0L6TXL2_9FIRM</name>
<dbReference type="InterPro" id="IPR036640">
    <property type="entry name" value="ABC1_TM_sf"/>
</dbReference>
<evidence type="ECO:0000256" key="9">
    <source>
        <dbReference type="SAM" id="Phobius"/>
    </source>
</evidence>
<evidence type="ECO:0000256" key="2">
    <source>
        <dbReference type="ARBA" id="ARBA00022448"/>
    </source>
</evidence>
<dbReference type="InterPro" id="IPR039421">
    <property type="entry name" value="Type_1_exporter"/>
</dbReference>
<evidence type="ECO:0000256" key="7">
    <source>
        <dbReference type="ARBA" id="ARBA00022989"/>
    </source>
</evidence>
<accession>A0A0L6TXL2</accession>
<dbReference type="GO" id="GO:0005886">
    <property type="term" value="C:plasma membrane"/>
    <property type="evidence" value="ECO:0007669"/>
    <property type="project" value="UniProtKB-SubCell"/>
</dbReference>
<dbReference type="PANTHER" id="PTHR43394:SF1">
    <property type="entry name" value="ATP-BINDING CASSETTE SUB-FAMILY B MEMBER 10, MITOCHONDRIAL"/>
    <property type="match status" value="1"/>
</dbReference>
<dbReference type="FunFam" id="3.40.50.300:FF:000854">
    <property type="entry name" value="Multidrug ABC transporter ATP-binding protein"/>
    <property type="match status" value="1"/>
</dbReference>
<feature type="transmembrane region" description="Helical" evidence="9">
    <location>
        <begin position="278"/>
        <end position="296"/>
    </location>
</feature>
<dbReference type="InterPro" id="IPR011527">
    <property type="entry name" value="ABC1_TM_dom"/>
</dbReference>
<evidence type="ECO:0000256" key="3">
    <source>
        <dbReference type="ARBA" id="ARBA00022475"/>
    </source>
</evidence>
<dbReference type="InterPro" id="IPR003593">
    <property type="entry name" value="AAA+_ATPase"/>
</dbReference>
<dbReference type="STRING" id="52689.AKG39_15210"/>
<feature type="domain" description="ABC transporter" evidence="10">
    <location>
        <begin position="334"/>
        <end position="569"/>
    </location>
</feature>
<evidence type="ECO:0000313" key="13">
    <source>
        <dbReference type="Proteomes" id="UP000036873"/>
    </source>
</evidence>
<dbReference type="PROSITE" id="PS50929">
    <property type="entry name" value="ABC_TM1F"/>
    <property type="match status" value="1"/>
</dbReference>
<evidence type="ECO:0000256" key="4">
    <source>
        <dbReference type="ARBA" id="ARBA00022692"/>
    </source>
</evidence>
<feature type="transmembrane region" description="Helical" evidence="9">
    <location>
        <begin position="127"/>
        <end position="150"/>
    </location>
</feature>
<dbReference type="OrthoDB" id="9762778at2"/>
<evidence type="ECO:0000259" key="11">
    <source>
        <dbReference type="PROSITE" id="PS50929"/>
    </source>
</evidence>
<dbReference type="InterPro" id="IPR003439">
    <property type="entry name" value="ABC_transporter-like_ATP-bd"/>
</dbReference>
<dbReference type="GO" id="GO:0005524">
    <property type="term" value="F:ATP binding"/>
    <property type="evidence" value="ECO:0007669"/>
    <property type="project" value="UniProtKB-KW"/>
</dbReference>
<keyword evidence="3" id="KW-1003">Cell membrane</keyword>
<dbReference type="AlphaFoldDB" id="A0A0L6TXL2"/>
<evidence type="ECO:0000256" key="1">
    <source>
        <dbReference type="ARBA" id="ARBA00004651"/>
    </source>
</evidence>
<organism evidence="12 13">
    <name type="scientific">Acetobacterium bakii</name>
    <dbReference type="NCBI Taxonomy" id="52689"/>
    <lineage>
        <taxon>Bacteria</taxon>
        <taxon>Bacillati</taxon>
        <taxon>Bacillota</taxon>
        <taxon>Clostridia</taxon>
        <taxon>Eubacteriales</taxon>
        <taxon>Eubacteriaceae</taxon>
        <taxon>Acetobacterium</taxon>
    </lineage>
</organism>
<comment type="subcellular location">
    <subcellularLocation>
        <location evidence="1">Cell membrane</location>
        <topology evidence="1">Multi-pass membrane protein</topology>
    </subcellularLocation>
</comment>
<reference evidence="13" key="1">
    <citation type="submission" date="2015-07" db="EMBL/GenBank/DDBJ databases">
        <title>Draft genome sequence of Acetobacterium bakii DSM 8293, a potential psychrophilic chemical producer through syngas fermentation.</title>
        <authorList>
            <person name="Song Y."/>
            <person name="Hwang S."/>
            <person name="Cho B.-K."/>
        </authorList>
    </citation>
    <scope>NUCLEOTIDE SEQUENCE [LARGE SCALE GENOMIC DNA]</scope>
    <source>
        <strain evidence="13">DSM 8239</strain>
    </source>
</reference>
<feature type="transmembrane region" description="Helical" evidence="9">
    <location>
        <begin position="156"/>
        <end position="177"/>
    </location>
</feature>
<evidence type="ECO:0000256" key="5">
    <source>
        <dbReference type="ARBA" id="ARBA00022741"/>
    </source>
</evidence>
<feature type="transmembrane region" description="Helical" evidence="9">
    <location>
        <begin position="235"/>
        <end position="258"/>
    </location>
</feature>
<gene>
    <name evidence="12" type="ORF">AKG39_15210</name>
</gene>
<dbReference type="SUPFAM" id="SSF90123">
    <property type="entry name" value="ABC transporter transmembrane region"/>
    <property type="match status" value="1"/>
</dbReference>
<comment type="caution">
    <text evidence="12">The sequence shown here is derived from an EMBL/GenBank/DDBJ whole genome shotgun (WGS) entry which is preliminary data.</text>
</comment>
<feature type="domain" description="ABC transmembrane type-1" evidence="11">
    <location>
        <begin position="16"/>
        <end position="298"/>
    </location>
</feature>
<proteinExistence type="predicted"/>
<keyword evidence="5" id="KW-0547">Nucleotide-binding</keyword>
<dbReference type="PANTHER" id="PTHR43394">
    <property type="entry name" value="ATP-DEPENDENT PERMEASE MDL1, MITOCHONDRIAL"/>
    <property type="match status" value="1"/>
</dbReference>
<sequence length="579" mass="63404">MTYLIQFLKEKKVMLFLIILATVIQSFSMLAVPYFAAKIIDDGILKKDLMAIVILGLQMLAAVGLSALISLWASYLSADLAALSGKYLRDRIFDKTQILSIRDFNRFGTASMITRATSDITVVQQTVIMFAQMILPAPIIAVTAIIMTIAVSPSLVMIPISAMIVFMLAIYVIFIKASPISKTIQKRLDIINRIMGEAITGVRVIRAFDNSDFERKRTNEAFVNYADNVIRLNKLFAVFSPLIWSVVGISMAAVLWFGSFLVLNGEIQVGGITAVSEYTILLLISLIMSSMVMVMLPKMKACLDRTQEVLDTVPEIEDQKQPQALRNPANPKKLVFNQVSFSYRGAEESVLQGINFSCEQGKTTAIIGGTGSGKSTIASLMLRLYDVDSGMITLEGADIRQMTQHELREGISYVPQKAVLFSGTIADNLRMGNSEATPAELEHAAQIAQAHDFVAEMKEGYQSPVAQGGTNFSGGQKQRLCIARALVKKAPVYIFDDSFSALDFKTDALLRKALKKEMAAAAMVIVAQRVSTIMDADQIIVLDAGRMAGIGRHGELIKTCPVYQEIVASQLSETEADSL</sequence>
<evidence type="ECO:0000256" key="6">
    <source>
        <dbReference type="ARBA" id="ARBA00022840"/>
    </source>
</evidence>
<keyword evidence="13" id="KW-1185">Reference proteome</keyword>
<dbReference type="Proteomes" id="UP000036873">
    <property type="component" value="Unassembled WGS sequence"/>
</dbReference>
<dbReference type="InterPro" id="IPR027417">
    <property type="entry name" value="P-loop_NTPase"/>
</dbReference>
<feature type="transmembrane region" description="Helical" evidence="9">
    <location>
        <begin position="49"/>
        <end position="76"/>
    </location>
</feature>
<dbReference type="PATRIC" id="fig|52689.4.peg.2563"/>
<evidence type="ECO:0000313" key="12">
    <source>
        <dbReference type="EMBL" id="KNZ40812.1"/>
    </source>
</evidence>
<dbReference type="PROSITE" id="PS50893">
    <property type="entry name" value="ABC_TRANSPORTER_2"/>
    <property type="match status" value="1"/>
</dbReference>
<keyword evidence="8 9" id="KW-0472">Membrane</keyword>
<keyword evidence="6 12" id="KW-0067">ATP-binding</keyword>
<dbReference type="PROSITE" id="PS00211">
    <property type="entry name" value="ABC_TRANSPORTER_1"/>
    <property type="match status" value="1"/>
</dbReference>
<keyword evidence="2" id="KW-0813">Transport</keyword>
<dbReference type="Pfam" id="PF00664">
    <property type="entry name" value="ABC_membrane"/>
    <property type="match status" value="1"/>
</dbReference>
<dbReference type="GO" id="GO:0015421">
    <property type="term" value="F:ABC-type oligopeptide transporter activity"/>
    <property type="evidence" value="ECO:0007669"/>
    <property type="project" value="TreeGrafter"/>
</dbReference>
<evidence type="ECO:0000259" key="10">
    <source>
        <dbReference type="PROSITE" id="PS50893"/>
    </source>
</evidence>
<dbReference type="InterPro" id="IPR017871">
    <property type="entry name" value="ABC_transporter-like_CS"/>
</dbReference>
<dbReference type="SUPFAM" id="SSF52540">
    <property type="entry name" value="P-loop containing nucleoside triphosphate hydrolases"/>
    <property type="match status" value="1"/>
</dbReference>
<dbReference type="Pfam" id="PF00005">
    <property type="entry name" value="ABC_tran"/>
    <property type="match status" value="1"/>
</dbReference>
<dbReference type="SMART" id="SM00382">
    <property type="entry name" value="AAA"/>
    <property type="match status" value="1"/>
</dbReference>
<dbReference type="Gene3D" id="3.40.50.300">
    <property type="entry name" value="P-loop containing nucleotide triphosphate hydrolases"/>
    <property type="match status" value="1"/>
</dbReference>
<dbReference type="CDD" id="cd18548">
    <property type="entry name" value="ABC_6TM_Tm287_like"/>
    <property type="match status" value="1"/>
</dbReference>
<dbReference type="EMBL" id="LGYO01000042">
    <property type="protein sequence ID" value="KNZ40812.1"/>
    <property type="molecule type" value="Genomic_DNA"/>
</dbReference>
<dbReference type="GO" id="GO:0016887">
    <property type="term" value="F:ATP hydrolysis activity"/>
    <property type="evidence" value="ECO:0007669"/>
    <property type="project" value="InterPro"/>
</dbReference>
<keyword evidence="4 9" id="KW-0812">Transmembrane</keyword>
<feature type="transmembrane region" description="Helical" evidence="9">
    <location>
        <begin position="12"/>
        <end position="37"/>
    </location>
</feature>
<dbReference type="RefSeq" id="WP_050741263.1">
    <property type="nucleotide sequence ID" value="NZ_LGYO01000042.1"/>
</dbReference>
<keyword evidence="7 9" id="KW-1133">Transmembrane helix</keyword>
<protein>
    <submittedName>
        <fullName evidence="12">Multidrug ABC transporter ATP-binding protein</fullName>
    </submittedName>
</protein>
<evidence type="ECO:0000256" key="8">
    <source>
        <dbReference type="ARBA" id="ARBA00023136"/>
    </source>
</evidence>